<feature type="transmembrane region" description="Helical" evidence="1">
    <location>
        <begin position="47"/>
        <end position="68"/>
    </location>
</feature>
<keyword evidence="1" id="KW-0472">Membrane</keyword>
<name>A0A1M6EHI3_9FIRM</name>
<reference evidence="2 3" key="1">
    <citation type="submission" date="2016-11" db="EMBL/GenBank/DDBJ databases">
        <authorList>
            <person name="Varghese N."/>
            <person name="Submissions S."/>
        </authorList>
    </citation>
    <scope>NUCLEOTIDE SEQUENCE [LARGE SCALE GENOMIC DNA]</scope>
    <source>
        <strain evidence="2 3">DSM 19027</strain>
    </source>
</reference>
<proteinExistence type="predicted"/>
<evidence type="ECO:0000313" key="3">
    <source>
        <dbReference type="Proteomes" id="UP000324781"/>
    </source>
</evidence>
<protein>
    <submittedName>
        <fullName evidence="2">Uncharacterized protein</fullName>
    </submittedName>
</protein>
<accession>A0A1M6EHI3</accession>
<evidence type="ECO:0000256" key="1">
    <source>
        <dbReference type="SAM" id="Phobius"/>
    </source>
</evidence>
<organism evidence="2 3">
    <name type="scientific">Thermoclostridium caenicola</name>
    <dbReference type="NCBI Taxonomy" id="659425"/>
    <lineage>
        <taxon>Bacteria</taxon>
        <taxon>Bacillati</taxon>
        <taxon>Bacillota</taxon>
        <taxon>Clostridia</taxon>
        <taxon>Eubacteriales</taxon>
        <taxon>Oscillospiraceae</taxon>
        <taxon>Thermoclostridium</taxon>
    </lineage>
</organism>
<gene>
    <name evidence="2" type="ORF">SAMN05444373_101225</name>
</gene>
<keyword evidence="1" id="KW-1133">Transmembrane helix</keyword>
<keyword evidence="3" id="KW-1185">Reference proteome</keyword>
<dbReference type="Proteomes" id="UP000324781">
    <property type="component" value="Unassembled WGS sequence"/>
</dbReference>
<keyword evidence="1" id="KW-0812">Transmembrane</keyword>
<evidence type="ECO:0000313" key="2">
    <source>
        <dbReference type="EMBL" id="SHI84934.1"/>
    </source>
</evidence>
<feature type="transmembrane region" description="Helical" evidence="1">
    <location>
        <begin position="7"/>
        <end position="27"/>
    </location>
</feature>
<sequence>MNKGSKTLLRIASIALLAGILFAAFLLVSTQAGLKLFENQLQMVEWVIIYIFRVWGLLVCGALILDYLKGGQDS</sequence>
<dbReference type="AlphaFoldDB" id="A0A1M6EHI3"/>
<dbReference type="EMBL" id="FQZP01000012">
    <property type="protein sequence ID" value="SHI84934.1"/>
    <property type="molecule type" value="Genomic_DNA"/>
</dbReference>